<evidence type="ECO:0000313" key="3">
    <source>
        <dbReference type="EMBL" id="RIB09488.1"/>
    </source>
</evidence>
<comment type="caution">
    <text evidence="3">The sequence shown here is derived from an EMBL/GenBank/DDBJ whole genome shotgun (WGS) entry which is preliminary data.</text>
</comment>
<proteinExistence type="predicted"/>
<feature type="region of interest" description="Disordered" evidence="1">
    <location>
        <begin position="1"/>
        <end position="29"/>
    </location>
</feature>
<evidence type="ECO:0000256" key="1">
    <source>
        <dbReference type="SAM" id="MobiDB-lite"/>
    </source>
</evidence>
<feature type="region of interest" description="Disordered" evidence="1">
    <location>
        <begin position="69"/>
        <end position="90"/>
    </location>
</feature>
<feature type="domain" description="SAP" evidence="2">
    <location>
        <begin position="31"/>
        <end position="65"/>
    </location>
</feature>
<dbReference type="PROSITE" id="PS50800">
    <property type="entry name" value="SAP"/>
    <property type="match status" value="1"/>
</dbReference>
<organism evidence="3 4">
    <name type="scientific">Gigaspora rosea</name>
    <dbReference type="NCBI Taxonomy" id="44941"/>
    <lineage>
        <taxon>Eukaryota</taxon>
        <taxon>Fungi</taxon>
        <taxon>Fungi incertae sedis</taxon>
        <taxon>Mucoromycota</taxon>
        <taxon>Glomeromycotina</taxon>
        <taxon>Glomeromycetes</taxon>
        <taxon>Diversisporales</taxon>
        <taxon>Gigasporaceae</taxon>
        <taxon>Gigaspora</taxon>
    </lineage>
</organism>
<protein>
    <recommendedName>
        <fullName evidence="2">SAP domain-containing protein</fullName>
    </recommendedName>
</protein>
<dbReference type="OrthoDB" id="2493155at2759"/>
<dbReference type="Pfam" id="PF02037">
    <property type="entry name" value="SAP"/>
    <property type="match status" value="1"/>
</dbReference>
<gene>
    <name evidence="3" type="ORF">C2G38_2251351</name>
</gene>
<accession>A0A397UJS7</accession>
<evidence type="ECO:0000313" key="4">
    <source>
        <dbReference type="Proteomes" id="UP000266673"/>
    </source>
</evidence>
<dbReference type="EMBL" id="QKWP01001369">
    <property type="protein sequence ID" value="RIB09488.1"/>
    <property type="molecule type" value="Genomic_DNA"/>
</dbReference>
<sequence length="232" mass="26183">MAQLDNGSELQEILPTSLPKGSNLEGDSEKYGSLSLEMLKMLCKDKELSEVGTKKELVDRLASRIVDKAREKDRGKKNNRSKNRQEGRVDTDLGFAIREENFDRRSETTDGDAGVQGFSVPDLQYIAIEKSLEKMVQATMEKVVNDFRKCMQSVDEYKYWAKEKMNKPRDQFEYDEWCRIGRVAKRKGWNMAAEIKDSSDEDPMNPKVENSAGLLGTVVAGLPVGFGNLATN</sequence>
<dbReference type="Proteomes" id="UP000266673">
    <property type="component" value="Unassembled WGS sequence"/>
</dbReference>
<name>A0A397UJS7_9GLOM</name>
<evidence type="ECO:0000259" key="2">
    <source>
        <dbReference type="PROSITE" id="PS50800"/>
    </source>
</evidence>
<dbReference type="AlphaFoldDB" id="A0A397UJS7"/>
<dbReference type="InterPro" id="IPR003034">
    <property type="entry name" value="SAP_dom"/>
</dbReference>
<reference evidence="3 4" key="1">
    <citation type="submission" date="2018-06" db="EMBL/GenBank/DDBJ databases">
        <title>Comparative genomics reveals the genomic features of Rhizophagus irregularis, R. cerebriforme, R. diaphanum and Gigaspora rosea, and their symbiotic lifestyle signature.</title>
        <authorList>
            <person name="Morin E."/>
            <person name="San Clemente H."/>
            <person name="Chen E.C.H."/>
            <person name="De La Providencia I."/>
            <person name="Hainaut M."/>
            <person name="Kuo A."/>
            <person name="Kohler A."/>
            <person name="Murat C."/>
            <person name="Tang N."/>
            <person name="Roy S."/>
            <person name="Loubradou J."/>
            <person name="Henrissat B."/>
            <person name="Grigoriev I.V."/>
            <person name="Corradi N."/>
            <person name="Roux C."/>
            <person name="Martin F.M."/>
        </authorList>
    </citation>
    <scope>NUCLEOTIDE SEQUENCE [LARGE SCALE GENOMIC DNA]</scope>
    <source>
        <strain evidence="3 4">DAOM 194757</strain>
    </source>
</reference>
<keyword evidence="4" id="KW-1185">Reference proteome</keyword>